<evidence type="ECO:0000313" key="11">
    <source>
        <dbReference type="Proteomes" id="UP000094565"/>
    </source>
</evidence>
<dbReference type="InterPro" id="IPR003663">
    <property type="entry name" value="Sugar/inositol_transpt"/>
</dbReference>
<protein>
    <submittedName>
        <fullName evidence="10">BA75_04333T0</fullName>
    </submittedName>
</protein>
<evidence type="ECO:0000256" key="4">
    <source>
        <dbReference type="ARBA" id="ARBA00022692"/>
    </source>
</evidence>
<feature type="transmembrane region" description="Helical" evidence="8">
    <location>
        <begin position="401"/>
        <end position="419"/>
    </location>
</feature>
<dbReference type="InterPro" id="IPR005828">
    <property type="entry name" value="MFS_sugar_transport-like"/>
</dbReference>
<dbReference type="PANTHER" id="PTHR48020">
    <property type="entry name" value="PROTON MYO-INOSITOL COTRANSPORTER"/>
    <property type="match status" value="1"/>
</dbReference>
<evidence type="ECO:0000256" key="7">
    <source>
        <dbReference type="RuleBase" id="RU003346"/>
    </source>
</evidence>
<dbReference type="EMBL" id="CP014586">
    <property type="protein sequence ID" value="ANZ77032.1"/>
    <property type="molecule type" value="Genomic_DNA"/>
</dbReference>
<dbReference type="GO" id="GO:0016020">
    <property type="term" value="C:membrane"/>
    <property type="evidence" value="ECO:0007669"/>
    <property type="project" value="UniProtKB-SubCell"/>
</dbReference>
<evidence type="ECO:0000256" key="3">
    <source>
        <dbReference type="ARBA" id="ARBA00022448"/>
    </source>
</evidence>
<organism evidence="10 11">
    <name type="scientific">Komagataella pastoris</name>
    <name type="common">Yeast</name>
    <name type="synonym">Pichia pastoris</name>
    <dbReference type="NCBI Taxonomy" id="4922"/>
    <lineage>
        <taxon>Eukaryota</taxon>
        <taxon>Fungi</taxon>
        <taxon>Dikarya</taxon>
        <taxon>Ascomycota</taxon>
        <taxon>Saccharomycotina</taxon>
        <taxon>Pichiomycetes</taxon>
        <taxon>Pichiales</taxon>
        <taxon>Pichiaceae</taxon>
        <taxon>Komagataella</taxon>
    </lineage>
</organism>
<keyword evidence="6 8" id="KW-0472">Membrane</keyword>
<evidence type="ECO:0000256" key="1">
    <source>
        <dbReference type="ARBA" id="ARBA00004141"/>
    </source>
</evidence>
<gene>
    <name evidence="10" type="ORF">ATY40_BA7504333</name>
</gene>
<proteinExistence type="inferred from homology"/>
<feature type="transmembrane region" description="Helical" evidence="8">
    <location>
        <begin position="496"/>
        <end position="517"/>
    </location>
</feature>
<evidence type="ECO:0000256" key="5">
    <source>
        <dbReference type="ARBA" id="ARBA00022989"/>
    </source>
</evidence>
<evidence type="ECO:0000313" key="10">
    <source>
        <dbReference type="EMBL" id="ANZ77032.1"/>
    </source>
</evidence>
<feature type="transmembrane region" description="Helical" evidence="8">
    <location>
        <begin position="431"/>
        <end position="452"/>
    </location>
</feature>
<comment type="subcellular location">
    <subcellularLocation>
        <location evidence="1">Membrane</location>
        <topology evidence="1">Multi-pass membrane protein</topology>
    </subcellularLocation>
</comment>
<dbReference type="OrthoDB" id="5290825at2759"/>
<dbReference type="InterPro" id="IPR005829">
    <property type="entry name" value="Sugar_transporter_CS"/>
</dbReference>
<dbReference type="GO" id="GO:0022857">
    <property type="term" value="F:transmembrane transporter activity"/>
    <property type="evidence" value="ECO:0007669"/>
    <property type="project" value="InterPro"/>
</dbReference>
<feature type="transmembrane region" description="Helical" evidence="8">
    <location>
        <begin position="363"/>
        <end position="386"/>
    </location>
</feature>
<dbReference type="Proteomes" id="UP000094565">
    <property type="component" value="Chromosome 3"/>
</dbReference>
<dbReference type="GO" id="GO:0015798">
    <property type="term" value="P:myo-inositol transport"/>
    <property type="evidence" value="ECO:0007669"/>
    <property type="project" value="UniProtKB-ARBA"/>
</dbReference>
<evidence type="ECO:0000256" key="8">
    <source>
        <dbReference type="SAM" id="Phobius"/>
    </source>
</evidence>
<dbReference type="InterPro" id="IPR020846">
    <property type="entry name" value="MFS_dom"/>
</dbReference>
<dbReference type="InterPro" id="IPR036259">
    <property type="entry name" value="MFS_trans_sf"/>
</dbReference>
<feature type="transmembrane region" description="Helical" evidence="8">
    <location>
        <begin position="185"/>
        <end position="203"/>
    </location>
</feature>
<keyword evidence="11" id="KW-1185">Reference proteome</keyword>
<dbReference type="PRINTS" id="PR00171">
    <property type="entry name" value="SUGRTRNSPORT"/>
</dbReference>
<evidence type="ECO:0000256" key="2">
    <source>
        <dbReference type="ARBA" id="ARBA00010992"/>
    </source>
</evidence>
<keyword evidence="5 8" id="KW-1133">Transmembrane helix</keyword>
<dbReference type="GO" id="GO:0015791">
    <property type="term" value="P:polyol transmembrane transport"/>
    <property type="evidence" value="ECO:0007669"/>
    <property type="project" value="UniProtKB-ARBA"/>
</dbReference>
<feature type="transmembrane region" description="Helical" evidence="8">
    <location>
        <begin position="245"/>
        <end position="267"/>
    </location>
</feature>
<reference evidence="10 11" key="1">
    <citation type="submission" date="2016-02" db="EMBL/GenBank/DDBJ databases">
        <title>Comparative genomic and transcriptomic foundation for Pichia pastoris.</title>
        <authorList>
            <person name="Love K.R."/>
            <person name="Shah K.A."/>
            <person name="Whittaker C.A."/>
            <person name="Wu J."/>
            <person name="Bartlett M.C."/>
            <person name="Ma D."/>
            <person name="Leeson R.L."/>
            <person name="Priest M."/>
            <person name="Young S.K."/>
            <person name="Love J.C."/>
        </authorList>
    </citation>
    <scope>NUCLEOTIDE SEQUENCE [LARGE SCALE GENOMIC DNA]</scope>
    <source>
        <strain evidence="10 11">ATCC 28485</strain>
    </source>
</reference>
<comment type="similarity">
    <text evidence="2 7">Belongs to the major facilitator superfamily. Sugar transporter (TC 2.A.1.1) family.</text>
</comment>
<evidence type="ECO:0000259" key="9">
    <source>
        <dbReference type="PROSITE" id="PS50850"/>
    </source>
</evidence>
<dbReference type="NCBIfam" id="TIGR00879">
    <property type="entry name" value="SP"/>
    <property type="match status" value="1"/>
</dbReference>
<feature type="transmembrane region" description="Helical" evidence="8">
    <location>
        <begin position="464"/>
        <end position="484"/>
    </location>
</feature>
<feature type="domain" description="Major facilitator superfamily (MFS) profile" evidence="9">
    <location>
        <begin position="118"/>
        <end position="551"/>
    </location>
</feature>
<feature type="transmembrane region" description="Helical" evidence="8">
    <location>
        <begin position="273"/>
        <end position="296"/>
    </location>
</feature>
<sequence>MTSSSILGSDKAAVSDTTVYDYKEPPSDAENKYAVVFETGLPEELVESNVQRIIDNAPDGHVEEDADILLKGAFLANDESVLLPHKIEKGHYTQEEVSLLDYESRHSIKSQSKWMFLLAITSSFAALNFGMDESAVGGAQLQYIQEFNITDANVQGTVNAIPYLAAAVLGSPIVVLLDKHVGRKLFLLISCVIGVAGSLWQAFSPNMASLLVARVFLGVGMGINSSVVPMLIAESSPARSRGAFLMLWQTFVATGVMLGSVFNRAFVDLDPKISWRLMIGSSSVAPLICFVFALFITESPRWLISVGRHHEALDVLFKLRTHKLAGARDFYIIYESLRKVGEIEKIPVLEQVKLMIFDTRVRFGAVVSLFNMFMQQYCGVNVLVGYTPTILVNAGISPKTAIAGSIGIGGGCALATLVSTQLIDNLGRRKMLLFTFPVLAGCMFWLGASLYIVDNAARLGSGLAAMYLFTLTFGLGIGPVSWTMNSEVYPLHVRSFGVPLGMGWNWLLDFVLTMTWPKMAESMTTSGGLYFYGGWNLFAFFFTFFFVPETMRLSLEQLDELFSQGISKFARSRLGQVKNV</sequence>
<evidence type="ECO:0000256" key="6">
    <source>
        <dbReference type="ARBA" id="ARBA00023136"/>
    </source>
</evidence>
<feature type="transmembrane region" description="Helical" evidence="8">
    <location>
        <begin position="160"/>
        <end position="178"/>
    </location>
</feature>
<dbReference type="PROSITE" id="PS00217">
    <property type="entry name" value="SUGAR_TRANSPORT_2"/>
    <property type="match status" value="1"/>
</dbReference>
<dbReference type="SUPFAM" id="SSF103473">
    <property type="entry name" value="MFS general substrate transporter"/>
    <property type="match status" value="1"/>
</dbReference>
<dbReference type="PANTHER" id="PTHR48020:SF12">
    <property type="entry name" value="PROTON MYO-INOSITOL COTRANSPORTER"/>
    <property type="match status" value="1"/>
</dbReference>
<feature type="transmembrane region" description="Helical" evidence="8">
    <location>
        <begin position="529"/>
        <end position="547"/>
    </location>
</feature>
<feature type="transmembrane region" description="Helical" evidence="8">
    <location>
        <begin position="114"/>
        <end position="131"/>
    </location>
</feature>
<keyword evidence="4 8" id="KW-0812">Transmembrane</keyword>
<name>A0A1B2JGA1_PICPA</name>
<dbReference type="InterPro" id="IPR050814">
    <property type="entry name" value="Myo-inositol_Transporter"/>
</dbReference>
<dbReference type="Pfam" id="PF00083">
    <property type="entry name" value="Sugar_tr"/>
    <property type="match status" value="1"/>
</dbReference>
<dbReference type="PROSITE" id="PS50850">
    <property type="entry name" value="MFS"/>
    <property type="match status" value="1"/>
</dbReference>
<accession>A0A1B2JGA1</accession>
<dbReference type="AlphaFoldDB" id="A0A1B2JGA1"/>
<keyword evidence="3 7" id="KW-0813">Transport</keyword>
<feature type="transmembrane region" description="Helical" evidence="8">
    <location>
        <begin position="215"/>
        <end position="233"/>
    </location>
</feature>
<dbReference type="Gene3D" id="1.20.1250.20">
    <property type="entry name" value="MFS general substrate transporter like domains"/>
    <property type="match status" value="2"/>
</dbReference>